<dbReference type="GO" id="GO:0016787">
    <property type="term" value="F:hydrolase activity"/>
    <property type="evidence" value="ECO:0007669"/>
    <property type="project" value="UniProtKB-KW"/>
</dbReference>
<keyword evidence="3" id="KW-0067">ATP-binding</keyword>
<evidence type="ECO:0000313" key="6">
    <source>
        <dbReference type="Proteomes" id="UP000234950"/>
    </source>
</evidence>
<dbReference type="EMBL" id="PGVE01000027">
    <property type="protein sequence ID" value="PLS07819.1"/>
    <property type="molecule type" value="Genomic_DNA"/>
</dbReference>
<dbReference type="Gene3D" id="3.30.1360.40">
    <property type="match status" value="1"/>
</dbReference>
<evidence type="ECO:0000259" key="4">
    <source>
        <dbReference type="SMART" id="SM00796"/>
    </source>
</evidence>
<dbReference type="Proteomes" id="UP000234950">
    <property type="component" value="Unassembled WGS sequence"/>
</dbReference>
<feature type="domain" description="Carboxyltransferase" evidence="4">
    <location>
        <begin position="1"/>
        <end position="202"/>
    </location>
</feature>
<organism evidence="5 6">
    <name type="scientific">Neobacillus cucumis</name>
    <dbReference type="NCBI Taxonomy" id="1740721"/>
    <lineage>
        <taxon>Bacteria</taxon>
        <taxon>Bacillati</taxon>
        <taxon>Bacillota</taxon>
        <taxon>Bacilli</taxon>
        <taxon>Bacillales</taxon>
        <taxon>Bacillaceae</taxon>
        <taxon>Neobacillus</taxon>
    </lineage>
</organism>
<evidence type="ECO:0000256" key="1">
    <source>
        <dbReference type="ARBA" id="ARBA00022741"/>
    </source>
</evidence>
<protein>
    <submittedName>
        <fullName evidence="5">Allophanate hydrolase</fullName>
    </submittedName>
</protein>
<dbReference type="PANTHER" id="PTHR34698:SF2">
    <property type="entry name" value="5-OXOPROLINASE SUBUNIT B"/>
    <property type="match status" value="1"/>
</dbReference>
<keyword evidence="2 5" id="KW-0378">Hydrolase</keyword>
<dbReference type="SUPFAM" id="SSF50891">
    <property type="entry name" value="Cyclophilin-like"/>
    <property type="match status" value="1"/>
</dbReference>
<reference evidence="5 6" key="1">
    <citation type="submission" date="2017-11" db="EMBL/GenBank/DDBJ databases">
        <title>Comparitive Functional Genomics of Dry Heat Resistant strains isolated from the Viking Spacecraft.</title>
        <authorList>
            <person name="Seuylemezian A."/>
            <person name="Cooper K."/>
            <person name="Vaishampayan P."/>
        </authorList>
    </citation>
    <scope>NUCLEOTIDE SEQUENCE [LARGE SCALE GENOMIC DNA]</scope>
    <source>
        <strain evidence="5 6">V32-6</strain>
    </source>
</reference>
<proteinExistence type="predicted"/>
<comment type="caution">
    <text evidence="5">The sequence shown here is derived from an EMBL/GenBank/DDBJ whole genome shotgun (WGS) entry which is preliminary data.</text>
</comment>
<dbReference type="Gene3D" id="2.40.100.10">
    <property type="entry name" value="Cyclophilin-like"/>
    <property type="match status" value="1"/>
</dbReference>
<gene>
    <name evidence="5" type="ORF">CVD27_05065</name>
</gene>
<dbReference type="InterPro" id="IPR003833">
    <property type="entry name" value="CT_C_D"/>
</dbReference>
<dbReference type="AlphaFoldDB" id="A0A2N5HQN3"/>
<keyword evidence="1" id="KW-0547">Nucleotide-binding</keyword>
<dbReference type="OrthoDB" id="9778567at2"/>
<dbReference type="NCBIfam" id="TIGR00370">
    <property type="entry name" value="5-oxoprolinase subunit PxpB"/>
    <property type="match status" value="1"/>
</dbReference>
<evidence type="ECO:0000256" key="3">
    <source>
        <dbReference type="ARBA" id="ARBA00022840"/>
    </source>
</evidence>
<accession>A0A2N5HQN3</accession>
<sequence>MEIKPLGDLAIQVSFGNQINEKIQREIQQFIAGLKAEKIKGIIEWVPAYCTVAIYYQPEAISYHNLEKSLKSIYTSSTHLEQEKPLVYEVPVYYGGKTGPDLTYVADYHHLSEEEVIRLHTSKEYMIYMMGFVPGFPYLGGLPSELSTPRLKHPRQVIAAGSVGIGGSQTGIYPADVPSGWQIIGITPLKLFDLENPSPFLFTAGNYIKFYPIDSHEYRNIQQLIANKAYVLNTYIKEKANDRD</sequence>
<dbReference type="RefSeq" id="WP_101646794.1">
    <property type="nucleotide sequence ID" value="NZ_PGVE01000027.1"/>
</dbReference>
<dbReference type="SUPFAM" id="SSF160467">
    <property type="entry name" value="PH0987 N-terminal domain-like"/>
    <property type="match status" value="1"/>
</dbReference>
<dbReference type="PANTHER" id="PTHR34698">
    <property type="entry name" value="5-OXOPROLINASE SUBUNIT B"/>
    <property type="match status" value="1"/>
</dbReference>
<dbReference type="InterPro" id="IPR029000">
    <property type="entry name" value="Cyclophilin-like_dom_sf"/>
</dbReference>
<dbReference type="Pfam" id="PF02682">
    <property type="entry name" value="CT_C_D"/>
    <property type="match status" value="1"/>
</dbReference>
<dbReference type="GO" id="GO:0005524">
    <property type="term" value="F:ATP binding"/>
    <property type="evidence" value="ECO:0007669"/>
    <property type="project" value="UniProtKB-KW"/>
</dbReference>
<name>A0A2N5HQN3_9BACI</name>
<evidence type="ECO:0000256" key="2">
    <source>
        <dbReference type="ARBA" id="ARBA00022801"/>
    </source>
</evidence>
<keyword evidence="6" id="KW-1185">Reference proteome</keyword>
<evidence type="ECO:0000313" key="5">
    <source>
        <dbReference type="EMBL" id="PLS07819.1"/>
    </source>
</evidence>
<dbReference type="SMART" id="SM00796">
    <property type="entry name" value="AHS1"/>
    <property type="match status" value="1"/>
</dbReference>
<dbReference type="InterPro" id="IPR010016">
    <property type="entry name" value="PxpB"/>
</dbReference>